<evidence type="ECO:0000313" key="1">
    <source>
        <dbReference type="EMBL" id="CAF4636915.1"/>
    </source>
</evidence>
<keyword evidence="2" id="KW-1185">Reference proteome</keyword>
<reference evidence="1" key="1">
    <citation type="submission" date="2021-02" db="EMBL/GenBank/DDBJ databases">
        <authorList>
            <person name="Nowell W R."/>
        </authorList>
    </citation>
    <scope>NUCLEOTIDE SEQUENCE</scope>
</reference>
<sequence>PIQNCYKND</sequence>
<proteinExistence type="predicted"/>
<comment type="caution">
    <text evidence="1">The sequence shown here is derived from an EMBL/GenBank/DDBJ whole genome shotgun (WGS) entry which is preliminary data.</text>
</comment>
<protein>
    <submittedName>
        <fullName evidence="1">Uncharacterized protein</fullName>
    </submittedName>
</protein>
<organism evidence="1 2">
    <name type="scientific">Rotaria magnacalcarata</name>
    <dbReference type="NCBI Taxonomy" id="392030"/>
    <lineage>
        <taxon>Eukaryota</taxon>
        <taxon>Metazoa</taxon>
        <taxon>Spiralia</taxon>
        <taxon>Gnathifera</taxon>
        <taxon>Rotifera</taxon>
        <taxon>Eurotatoria</taxon>
        <taxon>Bdelloidea</taxon>
        <taxon>Philodinida</taxon>
        <taxon>Philodinidae</taxon>
        <taxon>Rotaria</taxon>
    </lineage>
</organism>
<dbReference type="EMBL" id="CAJOBG010082471">
    <property type="protein sequence ID" value="CAF4636915.1"/>
    <property type="molecule type" value="Genomic_DNA"/>
</dbReference>
<name>A0A821EJD3_9BILA</name>
<evidence type="ECO:0000313" key="2">
    <source>
        <dbReference type="Proteomes" id="UP000663866"/>
    </source>
</evidence>
<accession>A0A821EJD3</accession>
<gene>
    <name evidence="1" type="ORF">OVN521_LOCUS46418</name>
</gene>
<dbReference type="Proteomes" id="UP000663866">
    <property type="component" value="Unassembled WGS sequence"/>
</dbReference>
<feature type="non-terminal residue" evidence="1">
    <location>
        <position position="1"/>
    </location>
</feature>